<dbReference type="GO" id="GO:0015293">
    <property type="term" value="F:symporter activity"/>
    <property type="evidence" value="ECO:0007669"/>
    <property type="project" value="UniProtKB-KW"/>
</dbReference>
<feature type="transmembrane region" description="Helical" evidence="9">
    <location>
        <begin position="311"/>
        <end position="329"/>
    </location>
</feature>
<dbReference type="EMBL" id="NEXH01000050">
    <property type="protein sequence ID" value="PSN93405.1"/>
    <property type="molecule type" value="Genomic_DNA"/>
</dbReference>
<dbReference type="Pfam" id="PF07690">
    <property type="entry name" value="MFS_1"/>
    <property type="match status" value="1"/>
</dbReference>
<organism evidence="11 12">
    <name type="scientific">Candidatus Marsarchaeota G2 archaeon ECH_B_2</name>
    <dbReference type="NCBI Taxonomy" id="1978160"/>
    <lineage>
        <taxon>Archaea</taxon>
        <taxon>Candidatus Marsarchaeota</taxon>
        <taxon>Candidatus Marsarchaeota group 2</taxon>
    </lineage>
</organism>
<feature type="transmembrane region" description="Helical" evidence="9">
    <location>
        <begin position="372"/>
        <end position="397"/>
    </location>
</feature>
<dbReference type="InterPro" id="IPR011701">
    <property type="entry name" value="MFS"/>
</dbReference>
<evidence type="ECO:0000256" key="7">
    <source>
        <dbReference type="ARBA" id="ARBA00022989"/>
    </source>
</evidence>
<feature type="transmembrane region" description="Helical" evidence="9">
    <location>
        <begin position="244"/>
        <end position="268"/>
    </location>
</feature>
<feature type="transmembrane region" description="Helical" evidence="9">
    <location>
        <begin position="335"/>
        <end position="360"/>
    </location>
</feature>
<dbReference type="InterPro" id="IPR005829">
    <property type="entry name" value="Sugar_transporter_CS"/>
</dbReference>
<feature type="transmembrane region" description="Helical" evidence="9">
    <location>
        <begin position="403"/>
        <end position="421"/>
    </location>
</feature>
<evidence type="ECO:0000259" key="10">
    <source>
        <dbReference type="PROSITE" id="PS50850"/>
    </source>
</evidence>
<dbReference type="AlphaFoldDB" id="A0A2R6B428"/>
<dbReference type="Proteomes" id="UP000241284">
    <property type="component" value="Unassembled WGS sequence"/>
</dbReference>
<dbReference type="PANTHER" id="PTHR43528:SF1">
    <property type="entry name" value="ALPHA-KETOGLUTARATE PERMEASE"/>
    <property type="match status" value="1"/>
</dbReference>
<keyword evidence="3" id="KW-0813">Transport</keyword>
<evidence type="ECO:0000313" key="11">
    <source>
        <dbReference type="EMBL" id="PSN93405.1"/>
    </source>
</evidence>
<keyword evidence="8 9" id="KW-0472">Membrane</keyword>
<dbReference type="SUPFAM" id="SSF103473">
    <property type="entry name" value="MFS general substrate transporter"/>
    <property type="match status" value="1"/>
</dbReference>
<dbReference type="Gene3D" id="1.20.1250.20">
    <property type="entry name" value="MFS general substrate transporter like domains"/>
    <property type="match status" value="2"/>
</dbReference>
<feature type="transmembrane region" description="Helical" evidence="9">
    <location>
        <begin position="89"/>
        <end position="106"/>
    </location>
</feature>
<evidence type="ECO:0000256" key="9">
    <source>
        <dbReference type="SAM" id="Phobius"/>
    </source>
</evidence>
<evidence type="ECO:0000313" key="12">
    <source>
        <dbReference type="Proteomes" id="UP000241284"/>
    </source>
</evidence>
<comment type="similarity">
    <text evidence="2">Belongs to the major facilitator superfamily. Metabolite:H+ Symporter (MHS) family (TC 2.A.1.6) family.</text>
</comment>
<evidence type="ECO:0000256" key="3">
    <source>
        <dbReference type="ARBA" id="ARBA00022448"/>
    </source>
</evidence>
<evidence type="ECO:0000256" key="6">
    <source>
        <dbReference type="ARBA" id="ARBA00022847"/>
    </source>
</evidence>
<name>A0A2R6B428_9ARCH</name>
<dbReference type="PROSITE" id="PS00217">
    <property type="entry name" value="SUGAR_TRANSPORT_2"/>
    <property type="match status" value="1"/>
</dbReference>
<comment type="caution">
    <text evidence="11">The sequence shown here is derived from an EMBL/GenBank/DDBJ whole genome shotgun (WGS) entry which is preliminary data.</text>
</comment>
<gene>
    <name evidence="11" type="ORF">B9Q06_12130</name>
</gene>
<proteinExistence type="inferred from homology"/>
<feature type="transmembrane region" description="Helical" evidence="9">
    <location>
        <begin position="35"/>
        <end position="68"/>
    </location>
</feature>
<sequence length="453" mass="49760">MLLVFIGGMGTKPGVPRIITAASIGHVLEWFDYGVYAYFATTISNVIFSGSASALLLTFLAYGIGLAFRPLGSIYFAHLGDKRGRKHSLLITFWIMGLATLLTGVVPPYVEIGVAAPILMTLLRVFQGFSAGGEWGGVGSYLVELGGSNRRAFYSSFQQIFILASVLIGDLVGLYITSFFPKTFVENIGWRLPFIVGGIVLIPLIFYLRRSLPETEPFEIVEKKKEIVRLPIAKVFIKEKKAMVLQLVGMLFTPVTFYTVLVYLPTYVIKESKLPSIDGFLLVAIGSVVTIILIPVWAYISDKRRDRKTHFLIASIGGAALSYPLFYLISTGVFLYAVIGIIVLQIVLSNYNGTINAFIAESFPTNDRYSGFVPYNISTAYSGGFAGAIAIALISATKNPLSPSFYMIAACVVSAIAIFFMKDGAKLETLPETESIYYSDILERKSVEEKRQN</sequence>
<keyword evidence="6" id="KW-0769">Symport</keyword>
<evidence type="ECO:0000256" key="8">
    <source>
        <dbReference type="ARBA" id="ARBA00023136"/>
    </source>
</evidence>
<dbReference type="InterPro" id="IPR020846">
    <property type="entry name" value="MFS_dom"/>
</dbReference>
<feature type="domain" description="Major facilitator superfamily (MFS) profile" evidence="10">
    <location>
        <begin position="18"/>
        <end position="426"/>
    </location>
</feature>
<feature type="transmembrane region" description="Helical" evidence="9">
    <location>
        <begin position="188"/>
        <end position="208"/>
    </location>
</feature>
<evidence type="ECO:0000256" key="5">
    <source>
        <dbReference type="ARBA" id="ARBA00022692"/>
    </source>
</evidence>
<keyword evidence="5 9" id="KW-0812">Transmembrane</keyword>
<keyword evidence="7 9" id="KW-1133">Transmembrane helix</keyword>
<comment type="subcellular location">
    <subcellularLocation>
        <location evidence="1">Cell membrane</location>
        <topology evidence="1">Multi-pass membrane protein</topology>
    </subcellularLocation>
</comment>
<dbReference type="PROSITE" id="PS50850">
    <property type="entry name" value="MFS"/>
    <property type="match status" value="1"/>
</dbReference>
<keyword evidence="4" id="KW-1003">Cell membrane</keyword>
<reference evidence="11 12" key="1">
    <citation type="submission" date="2017-04" db="EMBL/GenBank/DDBJ databases">
        <title>Novel microbial lineages endemic to geothermal iron-oxide mats fill important gaps in the evolutionary history of Archaea.</title>
        <authorList>
            <person name="Jay Z.J."/>
            <person name="Beam J.P."/>
            <person name="Dlakic M."/>
            <person name="Rusch D.B."/>
            <person name="Kozubal M.A."/>
            <person name="Inskeep W.P."/>
        </authorList>
    </citation>
    <scope>NUCLEOTIDE SEQUENCE [LARGE SCALE GENOMIC DNA]</scope>
    <source>
        <strain evidence="11">ECH_B_2</strain>
    </source>
</reference>
<protein>
    <recommendedName>
        <fullName evidence="10">Major facilitator superfamily (MFS) profile domain-containing protein</fullName>
    </recommendedName>
</protein>
<dbReference type="InterPro" id="IPR051084">
    <property type="entry name" value="H+-coupled_symporters"/>
</dbReference>
<feature type="transmembrane region" description="Helical" evidence="9">
    <location>
        <begin position="280"/>
        <end position="299"/>
    </location>
</feature>
<evidence type="ECO:0000256" key="4">
    <source>
        <dbReference type="ARBA" id="ARBA00022475"/>
    </source>
</evidence>
<feature type="transmembrane region" description="Helical" evidence="9">
    <location>
        <begin position="152"/>
        <end position="176"/>
    </location>
</feature>
<dbReference type="GO" id="GO:0005886">
    <property type="term" value="C:plasma membrane"/>
    <property type="evidence" value="ECO:0007669"/>
    <property type="project" value="UniProtKB-SubCell"/>
</dbReference>
<evidence type="ECO:0000256" key="1">
    <source>
        <dbReference type="ARBA" id="ARBA00004651"/>
    </source>
</evidence>
<dbReference type="InterPro" id="IPR036259">
    <property type="entry name" value="MFS_trans_sf"/>
</dbReference>
<accession>A0A2R6B428</accession>
<evidence type="ECO:0000256" key="2">
    <source>
        <dbReference type="ARBA" id="ARBA00008240"/>
    </source>
</evidence>
<dbReference type="PANTHER" id="PTHR43528">
    <property type="entry name" value="ALPHA-KETOGLUTARATE PERMEASE"/>
    <property type="match status" value="1"/>
</dbReference>